<dbReference type="InterPro" id="IPR006015">
    <property type="entry name" value="Universal_stress_UspA"/>
</dbReference>
<dbReference type="InterPro" id="IPR014729">
    <property type="entry name" value="Rossmann-like_a/b/a_fold"/>
</dbReference>
<organism evidence="2 3">
    <name type="scientific">Mucor saturninus</name>
    <dbReference type="NCBI Taxonomy" id="64648"/>
    <lineage>
        <taxon>Eukaryota</taxon>
        <taxon>Fungi</taxon>
        <taxon>Fungi incertae sedis</taxon>
        <taxon>Mucoromycota</taxon>
        <taxon>Mucoromycotina</taxon>
        <taxon>Mucoromycetes</taxon>
        <taxon>Mucorales</taxon>
        <taxon>Mucorineae</taxon>
        <taxon>Mucoraceae</taxon>
        <taxon>Mucor</taxon>
    </lineage>
</organism>
<feature type="domain" description="UspA" evidence="1">
    <location>
        <begin position="233"/>
        <end position="380"/>
    </location>
</feature>
<dbReference type="PANTHER" id="PTHR31964">
    <property type="entry name" value="ADENINE NUCLEOTIDE ALPHA HYDROLASES-LIKE SUPERFAMILY PROTEIN"/>
    <property type="match status" value="1"/>
</dbReference>
<dbReference type="AlphaFoldDB" id="A0A8H7QWP0"/>
<dbReference type="CDD" id="cd23659">
    <property type="entry name" value="USP_At3g01520-like"/>
    <property type="match status" value="1"/>
</dbReference>
<reference evidence="2" key="1">
    <citation type="submission" date="2020-12" db="EMBL/GenBank/DDBJ databases">
        <title>Metabolic potential, ecology and presence of endohyphal bacteria is reflected in genomic diversity of Mucoromycotina.</title>
        <authorList>
            <person name="Muszewska A."/>
            <person name="Okrasinska A."/>
            <person name="Steczkiewicz K."/>
            <person name="Drgas O."/>
            <person name="Orlowska M."/>
            <person name="Perlinska-Lenart U."/>
            <person name="Aleksandrzak-Piekarczyk T."/>
            <person name="Szatraj K."/>
            <person name="Zielenkiewicz U."/>
            <person name="Pilsyk S."/>
            <person name="Malc E."/>
            <person name="Mieczkowski P."/>
            <person name="Kruszewska J.S."/>
            <person name="Biernat P."/>
            <person name="Pawlowska J."/>
        </authorList>
    </citation>
    <scope>NUCLEOTIDE SEQUENCE</scope>
    <source>
        <strain evidence="2">WA0000017839</strain>
    </source>
</reference>
<gene>
    <name evidence="2" type="ORF">INT47_012413</name>
</gene>
<comment type="caution">
    <text evidence="2">The sequence shown here is derived from an EMBL/GenBank/DDBJ whole genome shotgun (WGS) entry which is preliminary data.</text>
</comment>
<evidence type="ECO:0000259" key="1">
    <source>
        <dbReference type="Pfam" id="PF00582"/>
    </source>
</evidence>
<proteinExistence type="predicted"/>
<name>A0A8H7QWP0_9FUNG</name>
<dbReference type="PRINTS" id="PR01438">
    <property type="entry name" value="UNVRSLSTRESS"/>
</dbReference>
<dbReference type="Proteomes" id="UP000603453">
    <property type="component" value="Unassembled WGS sequence"/>
</dbReference>
<dbReference type="OrthoDB" id="5568181at2759"/>
<dbReference type="Gene3D" id="3.40.50.620">
    <property type="entry name" value="HUPs"/>
    <property type="match status" value="1"/>
</dbReference>
<evidence type="ECO:0000313" key="3">
    <source>
        <dbReference type="Proteomes" id="UP000603453"/>
    </source>
</evidence>
<keyword evidence="3" id="KW-1185">Reference proteome</keyword>
<accession>A0A8H7QWP0</accession>
<dbReference type="PANTHER" id="PTHR31964:SF113">
    <property type="entry name" value="USPA DOMAIN-CONTAINING PROTEIN"/>
    <property type="match status" value="1"/>
</dbReference>
<dbReference type="InterPro" id="IPR006016">
    <property type="entry name" value="UspA"/>
</dbReference>
<dbReference type="Pfam" id="PF00582">
    <property type="entry name" value="Usp"/>
    <property type="match status" value="1"/>
</dbReference>
<dbReference type="SUPFAM" id="SSF52402">
    <property type="entry name" value="Adenine nucleotide alpha hydrolases-like"/>
    <property type="match status" value="1"/>
</dbReference>
<protein>
    <recommendedName>
        <fullName evidence="1">UspA domain-containing protein</fullName>
    </recommendedName>
</protein>
<dbReference type="Gene3D" id="1.20.58.1710">
    <property type="match status" value="1"/>
</dbReference>
<dbReference type="EMBL" id="JAEPRD010000087">
    <property type="protein sequence ID" value="KAG2200132.1"/>
    <property type="molecule type" value="Genomic_DNA"/>
</dbReference>
<sequence>MDTSQIQATLDPNTYQELEALRGKLWSLQETFSTHLASLTEPRYPFNWPDLLNKFNMLTAKFASLSEDFYSYTETGSNATLPKLMLHPYIPTTKESDTNILSVLLRTKLIPDIEKLEADTQATISLELLADNQNQLNKNIDDEQLIQSQLKQWNQLLQRHDRLAVDATQFVTELASDHRPNFMLRYEHLVDESEEESDQEEEVKEWEKMGFPSEDVWKKWKLECIMNFYSSGYDHSKASNAAMEWIIEKRILLPEDSVTLAIIVNDDAIAVEGTFGLESAVAGPAGWLADDYIERVSTMEKESAEALKSVVKWFASKGITVTPKILSGEPGETLKDYAQAHNVDLVIVGSRGLGFFKRQLIGSVSDYLIHHLKCSVLVVKDDSGATEKKSTDK</sequence>
<evidence type="ECO:0000313" key="2">
    <source>
        <dbReference type="EMBL" id="KAG2200132.1"/>
    </source>
</evidence>